<organism evidence="2 3">
    <name type="scientific">Dendrothele bispora (strain CBS 962.96)</name>
    <dbReference type="NCBI Taxonomy" id="1314807"/>
    <lineage>
        <taxon>Eukaryota</taxon>
        <taxon>Fungi</taxon>
        <taxon>Dikarya</taxon>
        <taxon>Basidiomycota</taxon>
        <taxon>Agaricomycotina</taxon>
        <taxon>Agaricomycetes</taxon>
        <taxon>Agaricomycetidae</taxon>
        <taxon>Agaricales</taxon>
        <taxon>Agaricales incertae sedis</taxon>
        <taxon>Dendrothele</taxon>
    </lineage>
</organism>
<reference evidence="2 3" key="1">
    <citation type="journal article" date="2019" name="Nat. Ecol. Evol.">
        <title>Megaphylogeny resolves global patterns of mushroom evolution.</title>
        <authorList>
            <person name="Varga T."/>
            <person name="Krizsan K."/>
            <person name="Foldi C."/>
            <person name="Dima B."/>
            <person name="Sanchez-Garcia M."/>
            <person name="Sanchez-Ramirez S."/>
            <person name="Szollosi G.J."/>
            <person name="Szarkandi J.G."/>
            <person name="Papp V."/>
            <person name="Albert L."/>
            <person name="Andreopoulos W."/>
            <person name="Angelini C."/>
            <person name="Antonin V."/>
            <person name="Barry K.W."/>
            <person name="Bougher N.L."/>
            <person name="Buchanan P."/>
            <person name="Buyck B."/>
            <person name="Bense V."/>
            <person name="Catcheside P."/>
            <person name="Chovatia M."/>
            <person name="Cooper J."/>
            <person name="Damon W."/>
            <person name="Desjardin D."/>
            <person name="Finy P."/>
            <person name="Geml J."/>
            <person name="Haridas S."/>
            <person name="Hughes K."/>
            <person name="Justo A."/>
            <person name="Karasinski D."/>
            <person name="Kautmanova I."/>
            <person name="Kiss B."/>
            <person name="Kocsube S."/>
            <person name="Kotiranta H."/>
            <person name="LaButti K.M."/>
            <person name="Lechner B.E."/>
            <person name="Liimatainen K."/>
            <person name="Lipzen A."/>
            <person name="Lukacs Z."/>
            <person name="Mihaltcheva S."/>
            <person name="Morgado L.N."/>
            <person name="Niskanen T."/>
            <person name="Noordeloos M.E."/>
            <person name="Ohm R.A."/>
            <person name="Ortiz-Santana B."/>
            <person name="Ovrebo C."/>
            <person name="Racz N."/>
            <person name="Riley R."/>
            <person name="Savchenko A."/>
            <person name="Shiryaev A."/>
            <person name="Soop K."/>
            <person name="Spirin V."/>
            <person name="Szebenyi C."/>
            <person name="Tomsovsky M."/>
            <person name="Tulloss R.E."/>
            <person name="Uehling J."/>
            <person name="Grigoriev I.V."/>
            <person name="Vagvolgyi C."/>
            <person name="Papp T."/>
            <person name="Martin F.M."/>
            <person name="Miettinen O."/>
            <person name="Hibbett D.S."/>
            <person name="Nagy L.G."/>
        </authorList>
    </citation>
    <scope>NUCLEOTIDE SEQUENCE [LARGE SCALE GENOMIC DNA]</scope>
    <source>
        <strain evidence="2 3">CBS 962.96</strain>
    </source>
</reference>
<accession>A0A4S8KLG8</accession>
<proteinExistence type="predicted"/>
<evidence type="ECO:0008006" key="4">
    <source>
        <dbReference type="Google" id="ProtNLM"/>
    </source>
</evidence>
<gene>
    <name evidence="2" type="ORF">K435DRAFT_974489</name>
</gene>
<keyword evidence="1" id="KW-0812">Transmembrane</keyword>
<evidence type="ECO:0000313" key="2">
    <source>
        <dbReference type="EMBL" id="THU76291.1"/>
    </source>
</evidence>
<sequence>MPLPQTQTSFPLSDSDVVVVTGWGLQIALGFLLLGIQLTLSSLVFFIFVAQGIPLSKARLALSFITIIMFLASLSSLAITIYFIIIQIPLNGYNPPDPGEIFPLMIKLQISLSSLNRLNYIIGDMVVVWRAWVLFPQRLSAKIALSVCLMGSFVGVFWNIGLIAKRVLKDPAATGGAEDVILLAVPLIFTNLTATVLIGFKAWHHFQIIKNNLGSTHGAPSKVLKILLLLIESGLLYLAFLICYLALELVSEANTTTAQGVYLTVMPQLVALYPVLIILAVAHKSNKPESVNDISLSQSMQFASVRASKSESGGESQLATGIDNNAELERNEIRIVPRLS</sequence>
<protein>
    <recommendedName>
        <fullName evidence="4">Family A G protein-coupled receptor-like protein</fullName>
    </recommendedName>
</protein>
<keyword evidence="1" id="KW-1133">Transmembrane helix</keyword>
<dbReference type="EMBL" id="ML181012">
    <property type="protein sequence ID" value="THU76291.1"/>
    <property type="molecule type" value="Genomic_DNA"/>
</dbReference>
<dbReference type="AlphaFoldDB" id="A0A4S8KLG8"/>
<keyword evidence="3" id="KW-1185">Reference proteome</keyword>
<feature type="transmembrane region" description="Helical" evidence="1">
    <location>
        <begin position="259"/>
        <end position="282"/>
    </location>
</feature>
<feature type="transmembrane region" description="Helical" evidence="1">
    <location>
        <begin position="143"/>
        <end position="160"/>
    </location>
</feature>
<name>A0A4S8KLG8_DENBC</name>
<dbReference type="Proteomes" id="UP000297245">
    <property type="component" value="Unassembled WGS sequence"/>
</dbReference>
<feature type="transmembrane region" description="Helical" evidence="1">
    <location>
        <begin position="20"/>
        <end position="48"/>
    </location>
</feature>
<feature type="transmembrane region" description="Helical" evidence="1">
    <location>
        <begin position="223"/>
        <end position="247"/>
    </location>
</feature>
<keyword evidence="1" id="KW-0472">Membrane</keyword>
<dbReference type="OrthoDB" id="3174319at2759"/>
<feature type="transmembrane region" description="Helical" evidence="1">
    <location>
        <begin position="180"/>
        <end position="203"/>
    </location>
</feature>
<evidence type="ECO:0000313" key="3">
    <source>
        <dbReference type="Proteomes" id="UP000297245"/>
    </source>
</evidence>
<evidence type="ECO:0000256" key="1">
    <source>
        <dbReference type="SAM" id="Phobius"/>
    </source>
</evidence>
<feature type="transmembrane region" description="Helical" evidence="1">
    <location>
        <begin position="60"/>
        <end position="85"/>
    </location>
</feature>